<accession>A0A7W5FQH6</accession>
<dbReference type="Gene3D" id="3.40.710.10">
    <property type="entry name" value="DD-peptidase/beta-lactamase superfamily"/>
    <property type="match status" value="1"/>
</dbReference>
<dbReference type="Pfam" id="PF00144">
    <property type="entry name" value="Beta-lactamase"/>
    <property type="match status" value="1"/>
</dbReference>
<comment type="caution">
    <text evidence="2">The sequence shown here is derived from an EMBL/GenBank/DDBJ whole genome shotgun (WGS) entry which is preliminary data.</text>
</comment>
<dbReference type="InterPro" id="IPR050789">
    <property type="entry name" value="Diverse_Enzym_Activities"/>
</dbReference>
<feature type="domain" description="Beta-lactamase-related" evidence="1">
    <location>
        <begin position="62"/>
        <end position="305"/>
    </location>
</feature>
<evidence type="ECO:0000313" key="3">
    <source>
        <dbReference type="Proteomes" id="UP000570361"/>
    </source>
</evidence>
<protein>
    <submittedName>
        <fullName evidence="2">CubicO group peptidase (Beta-lactamase class C family)</fullName>
    </submittedName>
</protein>
<dbReference type="InterPro" id="IPR012338">
    <property type="entry name" value="Beta-lactam/transpept-like"/>
</dbReference>
<dbReference type="SUPFAM" id="SSF56601">
    <property type="entry name" value="beta-lactamase/transpeptidase-like"/>
    <property type="match status" value="1"/>
</dbReference>
<dbReference type="InterPro" id="IPR001466">
    <property type="entry name" value="Beta-lactam-related"/>
</dbReference>
<gene>
    <name evidence="2" type="ORF">FHS18_005597</name>
</gene>
<evidence type="ECO:0000313" key="2">
    <source>
        <dbReference type="EMBL" id="MBB3113485.1"/>
    </source>
</evidence>
<dbReference type="EMBL" id="JACHXK010000019">
    <property type="protein sequence ID" value="MBB3113485.1"/>
    <property type="molecule type" value="Genomic_DNA"/>
</dbReference>
<dbReference type="RefSeq" id="WP_183603561.1">
    <property type="nucleotide sequence ID" value="NZ_JACHXK010000019.1"/>
</dbReference>
<dbReference type="AlphaFoldDB" id="A0A7W5FQH6"/>
<organism evidence="2 3">
    <name type="scientific">Paenibacillus phyllosphaerae</name>
    <dbReference type="NCBI Taxonomy" id="274593"/>
    <lineage>
        <taxon>Bacteria</taxon>
        <taxon>Bacillati</taxon>
        <taxon>Bacillota</taxon>
        <taxon>Bacilli</taxon>
        <taxon>Bacillales</taxon>
        <taxon>Paenibacillaceae</taxon>
        <taxon>Paenibacillus</taxon>
    </lineage>
</organism>
<dbReference type="PANTHER" id="PTHR43283:SF7">
    <property type="entry name" value="BETA-LACTAMASE-RELATED DOMAIN-CONTAINING PROTEIN"/>
    <property type="match status" value="1"/>
</dbReference>
<keyword evidence="3" id="KW-1185">Reference proteome</keyword>
<dbReference type="Proteomes" id="UP000570361">
    <property type="component" value="Unassembled WGS sequence"/>
</dbReference>
<dbReference type="PANTHER" id="PTHR43283">
    <property type="entry name" value="BETA-LACTAMASE-RELATED"/>
    <property type="match status" value="1"/>
</dbReference>
<evidence type="ECO:0000259" key="1">
    <source>
        <dbReference type="Pfam" id="PF00144"/>
    </source>
</evidence>
<name>A0A7W5FQH6_9BACL</name>
<reference evidence="2 3" key="1">
    <citation type="submission" date="2020-08" db="EMBL/GenBank/DDBJ databases">
        <title>Genomic Encyclopedia of Type Strains, Phase III (KMG-III): the genomes of soil and plant-associated and newly described type strains.</title>
        <authorList>
            <person name="Whitman W."/>
        </authorList>
    </citation>
    <scope>NUCLEOTIDE SEQUENCE [LARGE SCALE GENOMIC DNA]</scope>
    <source>
        <strain evidence="2 3">CECT 5862</strain>
    </source>
</reference>
<proteinExistence type="predicted"/>
<sequence>MKRFQELESFEAGTDAEVGLDDKRIARHIPEWTAWKVKDVVLLKGDRLLIDYHESGSDRVGAVYSVTKSILSALIGIAIDRGELGTLHDSVSIYFPEHEDVIDLDPRKRDIQIRHLLAMTPGFDWPEFDKPYWAMKRTDDWVRYVWERPMGHVPGEVFTYNSGGSHLLSALLRRVTGRDVYDYAEEHLFRKLSFRKPRWNHAGGVHEGGAGLHLSVRDMAKFGQLYLRGGRWGDEQVLPADWVAQSTKMHHKGFSHYEPPIFGAYGYHWWISSKEHNGEVDCFFAKGYGGQYIFVVPEVDLVAAIRKEPTDKSEAIYSKRVLFEHLLPAIIDGRLAPV</sequence>